<reference evidence="3" key="1">
    <citation type="submission" date="2018-05" db="EMBL/GenBank/DDBJ databases">
        <authorList>
            <person name="Lanie J.A."/>
            <person name="Ng W.-L."/>
            <person name="Kazmierczak K.M."/>
            <person name="Andrzejewski T.M."/>
            <person name="Davidsen T.M."/>
            <person name="Wayne K.J."/>
            <person name="Tettelin H."/>
            <person name="Glass J.I."/>
            <person name="Rusch D."/>
            <person name="Podicherti R."/>
            <person name="Tsui H.-C.T."/>
            <person name="Winkler M.E."/>
        </authorList>
    </citation>
    <scope>NUCLEOTIDE SEQUENCE</scope>
</reference>
<feature type="domain" description="Beta-lactamase-related" evidence="2">
    <location>
        <begin position="103"/>
        <end position="377"/>
    </location>
</feature>
<organism evidence="3">
    <name type="scientific">marine metagenome</name>
    <dbReference type="NCBI Taxonomy" id="408172"/>
    <lineage>
        <taxon>unclassified sequences</taxon>
        <taxon>metagenomes</taxon>
        <taxon>ecological metagenomes</taxon>
    </lineage>
</organism>
<dbReference type="PANTHER" id="PTHR43283">
    <property type="entry name" value="BETA-LACTAMASE-RELATED"/>
    <property type="match status" value="1"/>
</dbReference>
<feature type="transmembrane region" description="Helical" evidence="1">
    <location>
        <begin position="12"/>
        <end position="28"/>
    </location>
</feature>
<keyword evidence="1" id="KW-0812">Transmembrane</keyword>
<keyword evidence="1" id="KW-0472">Membrane</keyword>
<evidence type="ECO:0000256" key="1">
    <source>
        <dbReference type="SAM" id="Phobius"/>
    </source>
</evidence>
<dbReference type="SUPFAM" id="SSF56601">
    <property type="entry name" value="beta-lactamase/transpeptidase-like"/>
    <property type="match status" value="1"/>
</dbReference>
<dbReference type="EMBL" id="UINC01007939">
    <property type="protein sequence ID" value="SVA35753.1"/>
    <property type="molecule type" value="Genomic_DNA"/>
</dbReference>
<dbReference type="AlphaFoldDB" id="A0A381V8W9"/>
<dbReference type="InterPro" id="IPR050789">
    <property type="entry name" value="Diverse_Enzym_Activities"/>
</dbReference>
<feature type="non-terminal residue" evidence="3">
    <location>
        <position position="1"/>
    </location>
</feature>
<evidence type="ECO:0000259" key="2">
    <source>
        <dbReference type="Pfam" id="PF00144"/>
    </source>
</evidence>
<evidence type="ECO:0000313" key="3">
    <source>
        <dbReference type="EMBL" id="SVA35753.1"/>
    </source>
</evidence>
<dbReference type="PANTHER" id="PTHR43283:SF14">
    <property type="entry name" value="BLL8153 PROTEIN"/>
    <property type="match status" value="1"/>
</dbReference>
<name>A0A381V8W9_9ZZZZ</name>
<dbReference type="Pfam" id="PF00144">
    <property type="entry name" value="Beta-lactamase"/>
    <property type="match status" value="1"/>
</dbReference>
<dbReference type="InterPro" id="IPR001466">
    <property type="entry name" value="Beta-lactam-related"/>
</dbReference>
<dbReference type="InterPro" id="IPR012338">
    <property type="entry name" value="Beta-lactam/transpept-like"/>
</dbReference>
<dbReference type="Gene3D" id="3.40.710.10">
    <property type="entry name" value="DD-peptidase/beta-lactamase superfamily"/>
    <property type="match status" value="1"/>
</dbReference>
<protein>
    <recommendedName>
        <fullName evidence="2">Beta-lactamase-related domain-containing protein</fullName>
    </recommendedName>
</protein>
<sequence length="405" mass="45576">VRIQGENMRIKGFIIIFFLSMFAVAYSNNVNEERLRFVGSLFTGEEQYQNLNRVYEIFPTSKLSHSSKPLVFKKGAPLELPSNFIFEDKVVKVDEYLSRTDTSALLILKDGKISYENYWLTGGKNVQWISMSVAKSFISALIGIAIDQGHIKSLEDEVTDYVPQLKNSAYDNVRIKDILQMSSGASWNEDYSDPNSDINRSSKIFAIGGSLDEFSASLKKELKPGSYNRYNSTDTQVLGMLLREATRTSVTKYMQEMLWHPMGAQDSGYWILDSKNMEMAYAGFNATARDYAKLGELYRLGGKINGKQIIPSDWIKASVKPDAPHLMPGDNPLSDFPLGYGYQWWVPDLSGDFSAIGVYNQFIYVSPKSNIVIVKLSANSIYGTSEALSTLSELEAIEFFKAIIY</sequence>
<proteinExistence type="predicted"/>
<accession>A0A381V8W9</accession>
<keyword evidence="1" id="KW-1133">Transmembrane helix</keyword>
<gene>
    <name evidence="3" type="ORF">METZ01_LOCUS88607</name>
</gene>